<organism evidence="5 6">
    <name type="scientific">Ramlibacter aurantiacus</name>
    <dbReference type="NCBI Taxonomy" id="2801330"/>
    <lineage>
        <taxon>Bacteria</taxon>
        <taxon>Pseudomonadati</taxon>
        <taxon>Pseudomonadota</taxon>
        <taxon>Betaproteobacteria</taxon>
        <taxon>Burkholderiales</taxon>
        <taxon>Comamonadaceae</taxon>
        <taxon>Ramlibacter</taxon>
    </lineage>
</organism>
<dbReference type="Proteomes" id="UP000613011">
    <property type="component" value="Unassembled WGS sequence"/>
</dbReference>
<dbReference type="InterPro" id="IPR051203">
    <property type="entry name" value="Polysaccharide_Synthase-Rel"/>
</dbReference>
<feature type="domain" description="Polysaccharide biosynthesis protein CapD-like" evidence="4">
    <location>
        <begin position="290"/>
        <end position="580"/>
    </location>
</feature>
<dbReference type="AlphaFoldDB" id="A0A936ZNN7"/>
<protein>
    <submittedName>
        <fullName evidence="5">Polysaccharide biosynthesis protein</fullName>
    </submittedName>
</protein>
<dbReference type="InterPro" id="IPR036291">
    <property type="entry name" value="NAD(P)-bd_dom_sf"/>
</dbReference>
<dbReference type="PANTHER" id="PTHR43318">
    <property type="entry name" value="UDP-N-ACETYLGLUCOSAMINE 4,6-DEHYDRATASE"/>
    <property type="match status" value="1"/>
</dbReference>
<keyword evidence="3" id="KW-0812">Transmembrane</keyword>
<gene>
    <name evidence="5" type="ORF">JI739_04355</name>
</gene>
<evidence type="ECO:0000313" key="5">
    <source>
        <dbReference type="EMBL" id="MBL0419576.1"/>
    </source>
</evidence>
<feature type="region of interest" description="Disordered" evidence="2">
    <location>
        <begin position="620"/>
        <end position="664"/>
    </location>
</feature>
<comment type="caution">
    <text evidence="5">The sequence shown here is derived from an EMBL/GenBank/DDBJ whole genome shotgun (WGS) entry which is preliminary data.</text>
</comment>
<feature type="transmembrane region" description="Helical" evidence="3">
    <location>
        <begin position="20"/>
        <end position="39"/>
    </location>
</feature>
<keyword evidence="6" id="KW-1185">Reference proteome</keyword>
<dbReference type="EMBL" id="JAEQNA010000001">
    <property type="protein sequence ID" value="MBL0419576.1"/>
    <property type="molecule type" value="Genomic_DNA"/>
</dbReference>
<keyword evidence="3" id="KW-1133">Transmembrane helix</keyword>
<name>A0A936ZNN7_9BURK</name>
<feature type="transmembrane region" description="Helical" evidence="3">
    <location>
        <begin position="51"/>
        <end position="72"/>
    </location>
</feature>
<evidence type="ECO:0000256" key="1">
    <source>
        <dbReference type="ARBA" id="ARBA00007430"/>
    </source>
</evidence>
<dbReference type="SUPFAM" id="SSF51735">
    <property type="entry name" value="NAD(P)-binding Rossmann-fold domains"/>
    <property type="match status" value="2"/>
</dbReference>
<evidence type="ECO:0000256" key="2">
    <source>
        <dbReference type="SAM" id="MobiDB-lite"/>
    </source>
</evidence>
<accession>A0A936ZNN7</accession>
<feature type="transmembrane region" description="Helical" evidence="3">
    <location>
        <begin position="84"/>
        <end position="103"/>
    </location>
</feature>
<keyword evidence="3" id="KW-0472">Membrane</keyword>
<dbReference type="CDD" id="cd05237">
    <property type="entry name" value="UDP_invert_4-6DH_SDR_e"/>
    <property type="match status" value="1"/>
</dbReference>
<evidence type="ECO:0000256" key="3">
    <source>
        <dbReference type="SAM" id="Phobius"/>
    </source>
</evidence>
<dbReference type="InterPro" id="IPR003869">
    <property type="entry name" value="Polysac_CapD-like"/>
</dbReference>
<evidence type="ECO:0000259" key="4">
    <source>
        <dbReference type="Pfam" id="PF02719"/>
    </source>
</evidence>
<dbReference type="Gene3D" id="3.40.50.720">
    <property type="entry name" value="NAD(P)-binding Rossmann-like Domain"/>
    <property type="match status" value="2"/>
</dbReference>
<sequence>MNAQLAARIVLLPRTVKQALTMTMDAGNCALAVWLAFGLRMGTWDQYGSTQWWTAVWAIGLSLPVFYATGLYRAVLRQDRGAQLGKASLVFGAAFSLTFTFISSSEMPWSLGVLIPATLFLITGAARAAVRRWLCGSVGASTRTPCKKTRVLIYGAGDAGRQLATLLTATRDTEVKGFIDDSPLLQRATLLGLPIHSSENLSEVVLRDGITDVLLAMPSVNQSRRAQIAGALKALQPPLHVRTLPDLREIALGRVTVDQVRKLEIEDLLGRDTIDADDKLLRSKITGKVVLVTGAGGSIGSELCRQIVRLAPDALVLLDSCEFALYTIHQELEAEVKGKPVKLVPVLASVREAERVRQLLAQCTPDTIYHAAAYKHVPMVESNAVEGIRNNTFGTLNMALLAREFRVPDFVLISTDKAVRPTNVMGASKRLAEMVLQAFAAEGGGTCFSIVRFGNVLGSSGSVVPLFKRQIAAGGPITITHPDMTRYFMTIPEAAQLVIQASAMAAGGEVFLLDMGQPVKIVDLARKMVELSGLTVRDATHPDGDIEFVITGLRPGEKLFEELLIGDNPLPTSHPRVMRGQEAFSRWDVLRTQLAFLEDNVLSCDLHAIQASLQLTVPGYAPPKPGNSIVTEERQRTGDPVALEGQTLSGLAGYRPASSSLASA</sequence>
<comment type="similarity">
    <text evidence="1">Belongs to the polysaccharide synthase family.</text>
</comment>
<proteinExistence type="inferred from homology"/>
<dbReference type="PANTHER" id="PTHR43318:SF1">
    <property type="entry name" value="POLYSACCHARIDE BIOSYNTHESIS PROTEIN EPSC-RELATED"/>
    <property type="match status" value="1"/>
</dbReference>
<evidence type="ECO:0000313" key="6">
    <source>
        <dbReference type="Proteomes" id="UP000613011"/>
    </source>
</evidence>
<reference evidence="5" key="1">
    <citation type="submission" date="2021-01" db="EMBL/GenBank/DDBJ databases">
        <title>Ramlibacter sp. strain AW1 16S ribosomal RNA gene Genome sequencing and assembly.</title>
        <authorList>
            <person name="Kang M."/>
        </authorList>
    </citation>
    <scope>NUCLEOTIDE SEQUENCE</scope>
    <source>
        <strain evidence="5">AW1</strain>
    </source>
</reference>
<dbReference type="Pfam" id="PF02719">
    <property type="entry name" value="Polysacc_synt_2"/>
    <property type="match status" value="1"/>
</dbReference>